<accession>A0ABW5TTT4</accession>
<gene>
    <name evidence="3" type="ORF">ACFSSE_09455</name>
</gene>
<keyword evidence="1" id="KW-0802">TPR repeat</keyword>
<name>A0ABW5TTT4_9SPHI</name>
<dbReference type="PROSITE" id="PS50005">
    <property type="entry name" value="TPR"/>
    <property type="match status" value="1"/>
</dbReference>
<keyword evidence="4" id="KW-1185">Reference proteome</keyword>
<dbReference type="EMBL" id="JBHULV010000028">
    <property type="protein sequence ID" value="MFD2731930.1"/>
    <property type="molecule type" value="Genomic_DNA"/>
</dbReference>
<sequence length="473" mass="55336">MIKGRFISAKFIFKVIFTLSISFLLLNSCKNKTEKYLEKDKYFNDIIHQTIIYNAKYGSKKNYAQLDSIKINDPNINPLFDFYYYRFFASEYLALGKLDSSKYYARKLIPVLNNLGSTESLPTQYSLAYFTLSDISYAKKEYLEAYKYLYLAKNISRANNISFREYNYRIGMILYNQENYILAARSFKRSISFDVKDDVFEKLYRHQEILSNIGLSYYKANQLDSAEYWHQNALKFIDNFKSSEYDKSLTRGCKGVIIGNLGQVFAKKGDYPKAIALLKKSISINDKSQDLAHDAFLQKIHLARIYLTLSNFKELDLILADTENYLRKNPALKPESDLLKIKADYSIKKEDFKTALSLIKKAENLKFKHNQQEGNFNQINLVEQLQILEKETKLELLKKQNEVKSIYLIGTIILTLLSFVILILIYNYWSKSKKTVKTLNTLNKKIKEQSMVSLHHLLNPNELLKMNQMFVQM</sequence>
<reference evidence="4" key="1">
    <citation type="journal article" date="2019" name="Int. J. Syst. Evol. Microbiol.">
        <title>The Global Catalogue of Microorganisms (GCM) 10K type strain sequencing project: providing services to taxonomists for standard genome sequencing and annotation.</title>
        <authorList>
            <consortium name="The Broad Institute Genomics Platform"/>
            <consortium name="The Broad Institute Genome Sequencing Center for Infectious Disease"/>
            <person name="Wu L."/>
            <person name="Ma J."/>
        </authorList>
    </citation>
    <scope>NUCLEOTIDE SEQUENCE [LARGE SCALE GENOMIC DNA]</scope>
    <source>
        <strain evidence="4">KCTC 42456</strain>
    </source>
</reference>
<protein>
    <submittedName>
        <fullName evidence="3">Tetratricopeptide repeat protein</fullName>
    </submittedName>
</protein>
<proteinExistence type="predicted"/>
<keyword evidence="2" id="KW-0472">Membrane</keyword>
<keyword evidence="2" id="KW-0812">Transmembrane</keyword>
<feature type="repeat" description="TPR" evidence="1">
    <location>
        <begin position="255"/>
        <end position="288"/>
    </location>
</feature>
<dbReference type="InterPro" id="IPR011990">
    <property type="entry name" value="TPR-like_helical_dom_sf"/>
</dbReference>
<organism evidence="3 4">
    <name type="scientific">Pedobacter alpinus</name>
    <dbReference type="NCBI Taxonomy" id="1590643"/>
    <lineage>
        <taxon>Bacteria</taxon>
        <taxon>Pseudomonadati</taxon>
        <taxon>Bacteroidota</taxon>
        <taxon>Sphingobacteriia</taxon>
        <taxon>Sphingobacteriales</taxon>
        <taxon>Sphingobacteriaceae</taxon>
        <taxon>Pedobacter</taxon>
    </lineage>
</organism>
<evidence type="ECO:0000256" key="2">
    <source>
        <dbReference type="SAM" id="Phobius"/>
    </source>
</evidence>
<evidence type="ECO:0000313" key="3">
    <source>
        <dbReference type="EMBL" id="MFD2731930.1"/>
    </source>
</evidence>
<comment type="caution">
    <text evidence="3">The sequence shown here is derived from an EMBL/GenBank/DDBJ whole genome shotgun (WGS) entry which is preliminary data.</text>
</comment>
<dbReference type="Proteomes" id="UP001597546">
    <property type="component" value="Unassembled WGS sequence"/>
</dbReference>
<feature type="transmembrane region" description="Helical" evidence="2">
    <location>
        <begin position="406"/>
        <end position="429"/>
    </location>
</feature>
<dbReference type="RefSeq" id="WP_379043660.1">
    <property type="nucleotide sequence ID" value="NZ_JBHSKW010000032.1"/>
</dbReference>
<dbReference type="SUPFAM" id="SSF48452">
    <property type="entry name" value="TPR-like"/>
    <property type="match status" value="1"/>
</dbReference>
<dbReference type="SMART" id="SM00028">
    <property type="entry name" value="TPR"/>
    <property type="match status" value="4"/>
</dbReference>
<dbReference type="Gene3D" id="1.25.40.10">
    <property type="entry name" value="Tetratricopeptide repeat domain"/>
    <property type="match status" value="2"/>
</dbReference>
<dbReference type="InterPro" id="IPR019734">
    <property type="entry name" value="TPR_rpt"/>
</dbReference>
<evidence type="ECO:0000256" key="1">
    <source>
        <dbReference type="PROSITE-ProRule" id="PRU00339"/>
    </source>
</evidence>
<keyword evidence="2" id="KW-1133">Transmembrane helix</keyword>
<evidence type="ECO:0000313" key="4">
    <source>
        <dbReference type="Proteomes" id="UP001597546"/>
    </source>
</evidence>